<proteinExistence type="predicted"/>
<dbReference type="GO" id="GO:0006281">
    <property type="term" value="P:DNA repair"/>
    <property type="evidence" value="ECO:0007669"/>
    <property type="project" value="InterPro"/>
</dbReference>
<dbReference type="InterPro" id="IPR050116">
    <property type="entry name" value="DNA_polymerase-Y"/>
</dbReference>
<evidence type="ECO:0000313" key="3">
    <source>
        <dbReference type="Proteomes" id="UP001445076"/>
    </source>
</evidence>
<dbReference type="PANTHER" id="PTHR11076">
    <property type="entry name" value="DNA REPAIR POLYMERASE UMUC / TRANSFERASE FAMILY MEMBER"/>
    <property type="match status" value="1"/>
</dbReference>
<comment type="caution">
    <text evidence="2">The sequence shown here is derived from an EMBL/GenBank/DDBJ whole genome shotgun (WGS) entry which is preliminary data.</text>
</comment>
<dbReference type="Proteomes" id="UP001445076">
    <property type="component" value="Unassembled WGS sequence"/>
</dbReference>
<dbReference type="GO" id="GO:0005634">
    <property type="term" value="C:nucleus"/>
    <property type="evidence" value="ECO:0007669"/>
    <property type="project" value="TreeGrafter"/>
</dbReference>
<reference evidence="2 3" key="1">
    <citation type="journal article" date="2024" name="BMC Genomics">
        <title>Genome assembly of redclaw crayfish (Cherax quadricarinatus) provides insights into its immune adaptation and hypoxia tolerance.</title>
        <authorList>
            <person name="Liu Z."/>
            <person name="Zheng J."/>
            <person name="Li H."/>
            <person name="Fang K."/>
            <person name="Wang S."/>
            <person name="He J."/>
            <person name="Zhou D."/>
            <person name="Weng S."/>
            <person name="Chi M."/>
            <person name="Gu Z."/>
            <person name="He J."/>
            <person name="Li F."/>
            <person name="Wang M."/>
        </authorList>
    </citation>
    <scope>NUCLEOTIDE SEQUENCE [LARGE SCALE GENOMIC DNA]</scope>
    <source>
        <strain evidence="2">ZL_2023a</strain>
    </source>
</reference>
<dbReference type="GO" id="GO:0042276">
    <property type="term" value="P:error-prone translesion synthesis"/>
    <property type="evidence" value="ECO:0007669"/>
    <property type="project" value="TreeGrafter"/>
</dbReference>
<dbReference type="EMBL" id="JARKIK010000043">
    <property type="protein sequence ID" value="KAK8737169.1"/>
    <property type="molecule type" value="Genomic_DNA"/>
</dbReference>
<dbReference type="Gene3D" id="1.10.150.810">
    <property type="match status" value="1"/>
</dbReference>
<name>A0AAW0XA18_CHEQU</name>
<gene>
    <name evidence="2" type="ORF">OTU49_004825</name>
</gene>
<protein>
    <recommendedName>
        <fullName evidence="1">UmuC domain-containing protein</fullName>
    </recommendedName>
</protein>
<dbReference type="InterPro" id="IPR043502">
    <property type="entry name" value="DNA/RNA_pol_sf"/>
</dbReference>
<evidence type="ECO:0000259" key="1">
    <source>
        <dbReference type="PROSITE" id="PS50173"/>
    </source>
</evidence>
<accession>A0AAW0XA18</accession>
<dbReference type="PROSITE" id="PS50173">
    <property type="entry name" value="UMUC"/>
    <property type="match status" value="1"/>
</dbReference>
<feature type="domain" description="UmuC" evidence="1">
    <location>
        <begin position="143"/>
        <end position="164"/>
    </location>
</feature>
<dbReference type="SUPFAM" id="SSF56672">
    <property type="entry name" value="DNA/RNA polymerases"/>
    <property type="match status" value="1"/>
</dbReference>
<dbReference type="GO" id="GO:0003887">
    <property type="term" value="F:DNA-directed DNA polymerase activity"/>
    <property type="evidence" value="ECO:0007669"/>
    <property type="project" value="TreeGrafter"/>
</dbReference>
<sequence>TQEGTLQYCTCTSKLRLHLLRKEKSWKNPSIAMEKEDNRVTEPGAVSVQSNRSTAPQILTLNTNKAGMEGLDTERINEIIKTASEGSRFYQHKQRCQQQLDNKILSLKQAAASFTHQHIMKATLQMDQLMKELEMKRDLSRTIVHIDMDMFYAAVEMRDDPSLR</sequence>
<organism evidence="2 3">
    <name type="scientific">Cherax quadricarinatus</name>
    <name type="common">Australian red claw crayfish</name>
    <dbReference type="NCBI Taxonomy" id="27406"/>
    <lineage>
        <taxon>Eukaryota</taxon>
        <taxon>Metazoa</taxon>
        <taxon>Ecdysozoa</taxon>
        <taxon>Arthropoda</taxon>
        <taxon>Crustacea</taxon>
        <taxon>Multicrustacea</taxon>
        <taxon>Malacostraca</taxon>
        <taxon>Eumalacostraca</taxon>
        <taxon>Eucarida</taxon>
        <taxon>Decapoda</taxon>
        <taxon>Pleocyemata</taxon>
        <taxon>Astacidea</taxon>
        <taxon>Parastacoidea</taxon>
        <taxon>Parastacidae</taxon>
        <taxon>Cherax</taxon>
    </lineage>
</organism>
<keyword evidence="3" id="KW-1185">Reference proteome</keyword>
<dbReference type="PANTHER" id="PTHR11076:SF33">
    <property type="entry name" value="DNA POLYMERASE KAPPA"/>
    <property type="match status" value="1"/>
</dbReference>
<dbReference type="FunFam" id="1.10.150.810:FF:000003">
    <property type="entry name" value="DNA polymerase kappa subunit"/>
    <property type="match status" value="1"/>
</dbReference>
<dbReference type="InterPro" id="IPR001126">
    <property type="entry name" value="UmuC"/>
</dbReference>
<feature type="non-terminal residue" evidence="2">
    <location>
        <position position="1"/>
    </location>
</feature>
<dbReference type="AlphaFoldDB" id="A0AAW0XA18"/>
<evidence type="ECO:0000313" key="2">
    <source>
        <dbReference type="EMBL" id="KAK8737169.1"/>
    </source>
</evidence>